<evidence type="ECO:0000256" key="15">
    <source>
        <dbReference type="ARBA" id="ARBA00041712"/>
    </source>
</evidence>
<feature type="region of interest" description="Disordered" evidence="17">
    <location>
        <begin position="118"/>
        <end position="204"/>
    </location>
</feature>
<accession>A0ABP0KJY8</accession>
<gene>
    <name evidence="18" type="ORF">CCMP2556_LOCUS16654</name>
</gene>
<evidence type="ECO:0000256" key="8">
    <source>
        <dbReference type="ARBA" id="ARBA00022723"/>
    </source>
</evidence>
<evidence type="ECO:0000313" key="18">
    <source>
        <dbReference type="EMBL" id="CAK9027148.1"/>
    </source>
</evidence>
<keyword evidence="12" id="KW-0472">Membrane</keyword>
<keyword evidence="6" id="KW-0808">Transferase</keyword>
<protein>
    <recommendedName>
        <fullName evidence="14">alpha-1,3-mannosyl-glycoprotein 2-beta-N-acetylglucosaminyltransferase</fullName>
        <ecNumber evidence="14">2.4.1.101</ecNumber>
    </recommendedName>
    <alternativeName>
        <fullName evidence="15">N-glycosyl-oligosaccharide-glycoprotein N-acetylglucosaminyltransferase I</fullName>
    </alternativeName>
</protein>
<comment type="similarity">
    <text evidence="4">Belongs to the glycosyltransferase 13 family.</text>
</comment>
<evidence type="ECO:0000256" key="14">
    <source>
        <dbReference type="ARBA" id="ARBA00038949"/>
    </source>
</evidence>
<proteinExistence type="inferred from homology"/>
<evidence type="ECO:0000313" key="19">
    <source>
        <dbReference type="Proteomes" id="UP001642484"/>
    </source>
</evidence>
<keyword evidence="5" id="KW-0328">Glycosyltransferase</keyword>
<evidence type="ECO:0000256" key="2">
    <source>
        <dbReference type="ARBA" id="ARBA00004323"/>
    </source>
</evidence>
<evidence type="ECO:0000256" key="7">
    <source>
        <dbReference type="ARBA" id="ARBA00022692"/>
    </source>
</evidence>
<feature type="compositionally biased region" description="Gly residues" evidence="17">
    <location>
        <begin position="177"/>
        <end position="195"/>
    </location>
</feature>
<feature type="compositionally biased region" description="Low complexity" evidence="17">
    <location>
        <begin position="122"/>
        <end position="139"/>
    </location>
</feature>
<dbReference type="Proteomes" id="UP001642484">
    <property type="component" value="Unassembled WGS sequence"/>
</dbReference>
<dbReference type="Gene3D" id="3.90.550.10">
    <property type="entry name" value="Spore Coat Polysaccharide Biosynthesis Protein SpsA, Chain A"/>
    <property type="match status" value="1"/>
</dbReference>
<name>A0ABP0KJY8_9DINO</name>
<keyword evidence="9" id="KW-0735">Signal-anchor</keyword>
<dbReference type="InterPro" id="IPR004139">
    <property type="entry name" value="Glyco_trans_13"/>
</dbReference>
<evidence type="ECO:0000256" key="9">
    <source>
        <dbReference type="ARBA" id="ARBA00022968"/>
    </source>
</evidence>
<dbReference type="SUPFAM" id="SSF53448">
    <property type="entry name" value="Nucleotide-diphospho-sugar transferases"/>
    <property type="match status" value="1"/>
</dbReference>
<keyword evidence="13" id="KW-0464">Manganese</keyword>
<comment type="pathway">
    <text evidence="3">Protein modification; protein glycosylation.</text>
</comment>
<comment type="cofactor">
    <cofactor evidence="1">
        <name>Mn(2+)</name>
        <dbReference type="ChEBI" id="CHEBI:29035"/>
    </cofactor>
</comment>
<keyword evidence="10" id="KW-1133">Transmembrane helix</keyword>
<evidence type="ECO:0000256" key="5">
    <source>
        <dbReference type="ARBA" id="ARBA00022676"/>
    </source>
</evidence>
<dbReference type="InterPro" id="IPR029044">
    <property type="entry name" value="Nucleotide-diphossugar_trans"/>
</dbReference>
<organism evidence="18 19">
    <name type="scientific">Durusdinium trenchii</name>
    <dbReference type="NCBI Taxonomy" id="1381693"/>
    <lineage>
        <taxon>Eukaryota</taxon>
        <taxon>Sar</taxon>
        <taxon>Alveolata</taxon>
        <taxon>Dinophyceae</taxon>
        <taxon>Suessiales</taxon>
        <taxon>Symbiodiniaceae</taxon>
        <taxon>Durusdinium</taxon>
    </lineage>
</organism>
<comment type="subcellular location">
    <subcellularLocation>
        <location evidence="2">Golgi apparatus membrane</location>
        <topology evidence="2">Single-pass type II membrane protein</topology>
    </subcellularLocation>
</comment>
<reference evidence="18 19" key="1">
    <citation type="submission" date="2024-02" db="EMBL/GenBank/DDBJ databases">
        <authorList>
            <person name="Chen Y."/>
            <person name="Shah S."/>
            <person name="Dougan E. K."/>
            <person name="Thang M."/>
            <person name="Chan C."/>
        </authorList>
    </citation>
    <scope>NUCLEOTIDE SEQUENCE [LARGE SCALE GENOMIC DNA]</scope>
</reference>
<evidence type="ECO:0000256" key="13">
    <source>
        <dbReference type="ARBA" id="ARBA00023211"/>
    </source>
</evidence>
<dbReference type="InterPro" id="IPR052261">
    <property type="entry name" value="Glycosyltransferase_13"/>
</dbReference>
<dbReference type="EC" id="2.4.1.101" evidence="14"/>
<evidence type="ECO:0000256" key="1">
    <source>
        <dbReference type="ARBA" id="ARBA00001936"/>
    </source>
</evidence>
<keyword evidence="19" id="KW-1185">Reference proteome</keyword>
<evidence type="ECO:0000256" key="10">
    <source>
        <dbReference type="ARBA" id="ARBA00022989"/>
    </source>
</evidence>
<evidence type="ECO:0000256" key="3">
    <source>
        <dbReference type="ARBA" id="ARBA00004922"/>
    </source>
</evidence>
<feature type="region of interest" description="Disordered" evidence="17">
    <location>
        <begin position="220"/>
        <end position="241"/>
    </location>
</feature>
<evidence type="ECO:0000256" key="11">
    <source>
        <dbReference type="ARBA" id="ARBA00023034"/>
    </source>
</evidence>
<keyword evidence="11" id="KW-0333">Golgi apparatus</keyword>
<evidence type="ECO:0000256" key="6">
    <source>
        <dbReference type="ARBA" id="ARBA00022679"/>
    </source>
</evidence>
<dbReference type="PANTHER" id="PTHR10468:SF0">
    <property type="entry name" value="ALPHA-1,3-MANNOSYL-GLYCOPROTEIN 2-BETA-N-ACETYLGLUCOSAMINYLTRANSFERASE"/>
    <property type="match status" value="1"/>
</dbReference>
<sequence>MALACQWMDSKVMGMAPAKAQATNQPCPMPSGATPWVDKVVTASSRFSKWVALQVVLVVAQTKAMASTHQSSPLAMLRTTPWMGKVAIWALPPNGECKALALAYMPLTNQAMLSTKLSPFLGGNQNGTNQNGTNQGPNQSNANHQSNPMGVQGGNQQPISGQGGNQQGGNQQCGGNQQYGGNGATHMGGQGGNQQDGGHVTTSFGITPNFMIHFGDHPDETGLRSAGVSRHPSASKETAELHRPVDPVADLLPEGQGWRNRFTRIFYYDFDLGVSEHRLFYAGLRQSDRWHFAHLSHESLTILFKEWRVLKDFAFGAFAPEWPRRFYVHSVDCVDATSWALIAKFFKLSLAFPPVGLYHHVLRLRWGAGAVLFLILGKTDLLSEEKLVPAIAVEEFRLAVPPLLVPAEHIVAAGRSDAGRPCSSLCESVGKVCYAADLLYLNNCEVLREYHKCSRCEASKGPDQPAFWMPLRGNRASGGCLYNSDVLQHPPSCDGAHPETQRLCACRTPLMAATAEKAPEKAKMVVPKVTKTEVQQVSMTAEAAGWKPGVRAEAWRKDIAAFAPKERSGTAQPPPPLLLLAGDRPEAARETVQALLALRGFQMDRLLVSLGCCGAEVERTKRTLEVNFPKVTVHEEETPLGGSLRGRSRLLADSARDTEHLRMALTRSLNAFNSSSLLVVHEGTLFSPDFLQFFSQLELVMEEDATVWCVGAWNDAGLAPYVADRTALLRTDWHPAKYAWMMRRQTLQELLSQWPGAEWERFLRMDQIRLDRHCIIPEVSRCYPFGPSNLDDPALRRSERAAFDEFHRTIVWNQDASVVQLGDVRRLLEGSYEKLLLHDWPGDEALVKSNRTTFRQLLKVTEGNWHLVLEDRQWSKAASFLRLPSTKEIHLPASYRGYLRLRWRNAVLHLLLSNSPLLASAEIPTAAPKKVQDFQVAAPVLRAPVVSVVVGHLGQSCDVTCAREVGAFRCHDADLLFLNGCSSMRQILGPDACGECLASDGQDYPAVVLVDAQLSAEVPEFELNFKGKFNFEEHSPSLGSCLFAANLAQPPRCHASHQRLVGSLQTQ</sequence>
<evidence type="ECO:0000256" key="17">
    <source>
        <dbReference type="SAM" id="MobiDB-lite"/>
    </source>
</evidence>
<evidence type="ECO:0000256" key="16">
    <source>
        <dbReference type="ARBA" id="ARBA00049421"/>
    </source>
</evidence>
<dbReference type="Pfam" id="PF03071">
    <property type="entry name" value="GNT-I"/>
    <property type="match status" value="1"/>
</dbReference>
<feature type="compositionally biased region" description="Polar residues" evidence="17">
    <location>
        <begin position="140"/>
        <end position="149"/>
    </location>
</feature>
<evidence type="ECO:0000256" key="4">
    <source>
        <dbReference type="ARBA" id="ARBA00006492"/>
    </source>
</evidence>
<dbReference type="EMBL" id="CAXAMN010008903">
    <property type="protein sequence ID" value="CAK9027148.1"/>
    <property type="molecule type" value="Genomic_DNA"/>
</dbReference>
<keyword evidence="8" id="KW-0479">Metal-binding</keyword>
<evidence type="ECO:0000256" key="12">
    <source>
        <dbReference type="ARBA" id="ARBA00023136"/>
    </source>
</evidence>
<comment type="caution">
    <text evidence="18">The sequence shown here is derived from an EMBL/GenBank/DDBJ whole genome shotgun (WGS) entry which is preliminary data.</text>
</comment>
<dbReference type="PANTHER" id="PTHR10468">
    <property type="entry name" value="PROTEIN O-LINKED-MANNOSE BETA-1,2-N-ACETYLGLUCOSAMINYLTRANSFERASE 1/ALPHA-1,3-MANNOSYL-GLYCOPROTEIN 2-BETA-N-ACETYLGLUCOSAMINYLTRANSFERASE"/>
    <property type="match status" value="1"/>
</dbReference>
<keyword evidence="7" id="KW-0812">Transmembrane</keyword>
<comment type="catalytic activity">
    <reaction evidence="16">
        <text>N(4)-(alpha-D-Man-(1-&gt;3)-[alpha-D-Man-(1-&gt;3)-[alpha-D-Man-(1-&gt;6)]-alpha-D-Man-(1-&gt;6)]-beta-D-Man-(1-&gt;4)-beta-D-GlcNAc-(1-&gt;4)-beta-D-GlcNAc)-L-asparaginyl-[protein] (N-glucan mannose isomer 5A1,2) + UDP-N-acetyl-alpha-D-glucosamine = N(4)-{beta-D-GlcNAc-(1-&gt;2)-alpha-D-Man-(1-&gt;3)-[alpha-D-Man-(1-&gt;3)-[alpha-D-Man-(1-&gt;6)]-alpha-D-Man-(1-&gt;6)]-beta-D-Man-(1-&gt;4)-beta-D-GlcNAc-(1-&gt;4)-beta-D-GlcNAc}-L-asparaginyl-[protein] + UDP + H(+)</text>
        <dbReference type="Rhea" id="RHEA:11456"/>
        <dbReference type="Rhea" id="RHEA-COMP:14367"/>
        <dbReference type="Rhea" id="RHEA-COMP:14368"/>
        <dbReference type="ChEBI" id="CHEBI:15378"/>
        <dbReference type="ChEBI" id="CHEBI:57705"/>
        <dbReference type="ChEBI" id="CHEBI:58223"/>
        <dbReference type="ChEBI" id="CHEBI:59087"/>
        <dbReference type="ChEBI" id="CHEBI:60625"/>
        <dbReference type="EC" id="2.4.1.101"/>
    </reaction>
</comment>